<feature type="region of interest" description="Disordered" evidence="1">
    <location>
        <begin position="539"/>
        <end position="558"/>
    </location>
</feature>
<feature type="region of interest" description="Disordered" evidence="1">
    <location>
        <begin position="701"/>
        <end position="723"/>
    </location>
</feature>
<evidence type="ECO:0000313" key="3">
    <source>
        <dbReference type="Proteomes" id="UP001497382"/>
    </source>
</evidence>
<dbReference type="AlphaFoldDB" id="A0AAV2ALE4"/>
<proteinExistence type="predicted"/>
<comment type="caution">
    <text evidence="2">The sequence shown here is derived from an EMBL/GenBank/DDBJ whole genome shotgun (WGS) entry which is preliminary data.</text>
</comment>
<feature type="compositionally biased region" description="Polar residues" evidence="1">
    <location>
        <begin position="708"/>
        <end position="723"/>
    </location>
</feature>
<evidence type="ECO:0000313" key="2">
    <source>
        <dbReference type="EMBL" id="CAL1284100.1"/>
    </source>
</evidence>
<name>A0AAV2ALE4_9ARAC</name>
<protein>
    <submittedName>
        <fullName evidence="2">Uncharacterized protein</fullName>
    </submittedName>
</protein>
<keyword evidence="3" id="KW-1185">Reference proteome</keyword>
<sequence>MELQFTSNFSMLTEHLYILFKSYITDGRLRAPPEFELKDMIPTFQLGAKTHRRALQSKFKSWAKRMAVLNGNLVLSSSGKIIIPQERCEEIVMELHLDNHTSINNVITQIQKKYSWTKKNFGMDLGIVMNAISNNCKNAACQKEIRKVTKTCFKKLIHWVPASNVPRQFYQGSNINYAEFYNSMEIPKTEEISSTEYPILQSYLSNGHNTLEVLPEKVKNRMRSLRKLNSNESYRKIVLAKDNKHFTELSEKNVTQHESAEPNVDISGNYSAPQSTTFIENQRIKSEALWSTLNSEKKLYFSKSLDAKSENESEKVNFLSPISVSSAALHKNNHTRTMDNDNSRRKSYSFLRSCKKPQNLHEYKRQLKYAQMYPEIYPPMFTDPKTQFLSTLGLAPKRICSNRILTKFAKEQRKKCLLEKRRSWFIGERKVLRDRNKLNKRSSQRLKMRHDTYGSFSKSHSSSFYHSSSYNSQKIRNDNFKKMKNIAKRPLRGHIEKSRMIKHRFILPKRSLESTKKEPEIIDIASSDDERPVFQNFSDAKSEVSETQNLSGSSCKQNSSSQNAGLRLFGCNEENEEAVRNQMFYEQNFGYNGVFGEPNPFLNQNSNNPSYQLNDSFYIHSQTQFPILRPFLIPALSNGDIAVLQSGNFPVIRPPRSINSPNVRPYFKNLQPLPKSSNSFSEHSENSVEDEQYLLAPNGNVADENKESSTNINPEPHQASQPPSDFKVFLVNRTPNKTYLIVPPNCTYLNTAKKIIPILDRKRPLAPQINGSEKMPLKYRSVAKDLQQRRLNNALFANVNYRGKQKESKKDIQDKMERLSNWISKIKSTVTPANFHRGVERFSHRITNQLNVGITLVKGVRNALIEIEKNSENIAEDVV</sequence>
<evidence type="ECO:0000256" key="1">
    <source>
        <dbReference type="SAM" id="MobiDB-lite"/>
    </source>
</evidence>
<dbReference type="EMBL" id="CAXIEN010000175">
    <property type="protein sequence ID" value="CAL1284100.1"/>
    <property type="molecule type" value="Genomic_DNA"/>
</dbReference>
<accession>A0AAV2ALE4</accession>
<organism evidence="2 3">
    <name type="scientific">Larinioides sclopetarius</name>
    <dbReference type="NCBI Taxonomy" id="280406"/>
    <lineage>
        <taxon>Eukaryota</taxon>
        <taxon>Metazoa</taxon>
        <taxon>Ecdysozoa</taxon>
        <taxon>Arthropoda</taxon>
        <taxon>Chelicerata</taxon>
        <taxon>Arachnida</taxon>
        <taxon>Araneae</taxon>
        <taxon>Araneomorphae</taxon>
        <taxon>Entelegynae</taxon>
        <taxon>Araneoidea</taxon>
        <taxon>Araneidae</taxon>
        <taxon>Larinioides</taxon>
    </lineage>
</organism>
<feature type="compositionally biased region" description="Polar residues" evidence="1">
    <location>
        <begin position="539"/>
        <end position="550"/>
    </location>
</feature>
<dbReference type="Proteomes" id="UP001497382">
    <property type="component" value="Unassembled WGS sequence"/>
</dbReference>
<gene>
    <name evidence="2" type="ORF">LARSCL_LOCUS12960</name>
</gene>
<reference evidence="2 3" key="1">
    <citation type="submission" date="2024-04" db="EMBL/GenBank/DDBJ databases">
        <authorList>
            <person name="Rising A."/>
            <person name="Reimegard J."/>
            <person name="Sonavane S."/>
            <person name="Akerstrom W."/>
            <person name="Nylinder S."/>
            <person name="Hedman E."/>
            <person name="Kallberg Y."/>
        </authorList>
    </citation>
    <scope>NUCLEOTIDE SEQUENCE [LARGE SCALE GENOMIC DNA]</scope>
</reference>